<dbReference type="RefSeq" id="WP_190477114.1">
    <property type="nucleotide sequence ID" value="NZ_JACJSG010000042.1"/>
</dbReference>
<evidence type="ECO:0000313" key="3">
    <source>
        <dbReference type="Proteomes" id="UP000661112"/>
    </source>
</evidence>
<dbReference type="EMBL" id="JACJSG010000042">
    <property type="protein sequence ID" value="MBD2503890.1"/>
    <property type="molecule type" value="Genomic_DNA"/>
</dbReference>
<protein>
    <submittedName>
        <fullName evidence="2">DUF3560 domain-containing protein</fullName>
    </submittedName>
</protein>
<gene>
    <name evidence="2" type="ORF">H6G83_25340</name>
</gene>
<organism evidence="2 3">
    <name type="scientific">Anabaena azotica FACHB-119</name>
    <dbReference type="NCBI Taxonomy" id="947527"/>
    <lineage>
        <taxon>Bacteria</taxon>
        <taxon>Bacillati</taxon>
        <taxon>Cyanobacteriota</taxon>
        <taxon>Cyanophyceae</taxon>
        <taxon>Nostocales</taxon>
        <taxon>Nostocaceae</taxon>
        <taxon>Anabaena</taxon>
        <taxon>Anabaena azotica</taxon>
    </lineage>
</organism>
<comment type="caution">
    <text evidence="2">The sequence shown here is derived from an EMBL/GenBank/DDBJ whole genome shotgun (WGS) entry which is preliminary data.</text>
</comment>
<sequence>MTTEYKYIQLSFLQPAYEVISESITYEPVQLSLWDDNDKELAELLELRRDRFEERRERRAEAYQRLQQKHSQLSNSSYQAAKRIGDMIPFGQPILVGHHSERRHRRDAERIDNNMRKSIEHQNTAEYYAERLAAMESNDSISSDDPDAISKLEARLQELESFQELMKSANKIIRKKNLTDAQKVEQMRSLGIPEKAGYKLLEPDFCQRIGFADYRLQNNNANIRRIKERISELKQSLIEAVEQGNTQQQYPDLKLTVINNREINRLQIVFDTKPPQEVRKILKDHGFRWSGGEGAWQRYLNNSSEFAKNLVIKALQNLPD</sequence>
<keyword evidence="1" id="KW-0175">Coiled coil</keyword>
<evidence type="ECO:0000256" key="1">
    <source>
        <dbReference type="SAM" id="Coils"/>
    </source>
</evidence>
<accession>A0ABR8D9L5</accession>
<proteinExistence type="predicted"/>
<dbReference type="Pfam" id="PF12083">
    <property type="entry name" value="DUF3560"/>
    <property type="match status" value="1"/>
</dbReference>
<dbReference type="InterPro" id="IPR021944">
    <property type="entry name" value="DUF3560"/>
</dbReference>
<name>A0ABR8D9L5_9NOST</name>
<feature type="coiled-coil region" evidence="1">
    <location>
        <begin position="216"/>
        <end position="243"/>
    </location>
</feature>
<dbReference type="Proteomes" id="UP000661112">
    <property type="component" value="Unassembled WGS sequence"/>
</dbReference>
<keyword evidence="3" id="KW-1185">Reference proteome</keyword>
<reference evidence="2 3" key="1">
    <citation type="journal article" date="2020" name="ISME J.">
        <title>Comparative genomics reveals insights into cyanobacterial evolution and habitat adaptation.</title>
        <authorList>
            <person name="Chen M.Y."/>
            <person name="Teng W.K."/>
            <person name="Zhao L."/>
            <person name="Hu C.X."/>
            <person name="Zhou Y.K."/>
            <person name="Han B.P."/>
            <person name="Song L.R."/>
            <person name="Shu W.S."/>
        </authorList>
    </citation>
    <scope>NUCLEOTIDE SEQUENCE [LARGE SCALE GENOMIC DNA]</scope>
    <source>
        <strain evidence="2 3">FACHB-119</strain>
    </source>
</reference>
<evidence type="ECO:0000313" key="2">
    <source>
        <dbReference type="EMBL" id="MBD2503890.1"/>
    </source>
</evidence>